<dbReference type="WBParaSite" id="EVEC_0000531601-mRNA-1">
    <property type="protein sequence ID" value="EVEC_0000531601-mRNA-1"/>
    <property type="gene ID" value="EVEC_0000531601"/>
</dbReference>
<dbReference type="SUPFAM" id="SSF52777">
    <property type="entry name" value="CoA-dependent acyltransferases"/>
    <property type="match status" value="1"/>
</dbReference>
<dbReference type="GO" id="GO:0004742">
    <property type="term" value="F:dihydrolipoyllysine-residue acetyltransferase activity"/>
    <property type="evidence" value="ECO:0007669"/>
    <property type="project" value="TreeGrafter"/>
</dbReference>
<name>A0A0N4V536_ENTVE</name>
<dbReference type="PANTHER" id="PTHR23151">
    <property type="entry name" value="DIHYDROLIPOAMIDE ACETYL/SUCCINYL-TRANSFERASE-RELATED"/>
    <property type="match status" value="1"/>
</dbReference>
<dbReference type="PROSITE" id="PS51826">
    <property type="entry name" value="PSBD"/>
    <property type="match status" value="1"/>
</dbReference>
<dbReference type="Pfam" id="PF02817">
    <property type="entry name" value="E3_binding"/>
    <property type="match status" value="1"/>
</dbReference>
<dbReference type="STRING" id="51028.A0A0N4V536"/>
<evidence type="ECO:0000259" key="2">
    <source>
        <dbReference type="PROSITE" id="PS51826"/>
    </source>
</evidence>
<dbReference type="Pfam" id="PF00198">
    <property type="entry name" value="2-oxoacid_dh"/>
    <property type="match status" value="1"/>
</dbReference>
<dbReference type="EMBL" id="UXUI01008008">
    <property type="protein sequence ID" value="VDD90196.1"/>
    <property type="molecule type" value="Genomic_DNA"/>
</dbReference>
<evidence type="ECO:0000313" key="4">
    <source>
        <dbReference type="Proteomes" id="UP000274131"/>
    </source>
</evidence>
<dbReference type="InterPro" id="IPR004167">
    <property type="entry name" value="PSBD"/>
</dbReference>
<dbReference type="InterPro" id="IPR023213">
    <property type="entry name" value="CAT-like_dom_sf"/>
</dbReference>
<dbReference type="GO" id="GO:0006086">
    <property type="term" value="P:pyruvate decarboxylation to acetyl-CoA"/>
    <property type="evidence" value="ECO:0007669"/>
    <property type="project" value="InterPro"/>
</dbReference>
<dbReference type="InterPro" id="IPR045257">
    <property type="entry name" value="E2/Pdx1"/>
</dbReference>
<dbReference type="SUPFAM" id="SSF47005">
    <property type="entry name" value="Peripheral subunit-binding domain of 2-oxo acid dehydrogenase complex"/>
    <property type="match status" value="1"/>
</dbReference>
<keyword evidence="4" id="KW-1185">Reference proteome</keyword>
<dbReference type="GO" id="GO:0045254">
    <property type="term" value="C:pyruvate dehydrogenase complex"/>
    <property type="evidence" value="ECO:0007669"/>
    <property type="project" value="InterPro"/>
</dbReference>
<dbReference type="AlphaFoldDB" id="A0A0N4V536"/>
<evidence type="ECO:0000256" key="1">
    <source>
        <dbReference type="ARBA" id="ARBA00007317"/>
    </source>
</evidence>
<reference evidence="3 4" key="2">
    <citation type="submission" date="2018-10" db="EMBL/GenBank/DDBJ databases">
        <authorList>
            <consortium name="Pathogen Informatics"/>
        </authorList>
    </citation>
    <scope>NUCLEOTIDE SEQUENCE [LARGE SCALE GENOMIC DNA]</scope>
</reference>
<gene>
    <name evidence="3" type="ORF">EVEC_LOCUS4947</name>
</gene>
<protein>
    <submittedName>
        <fullName evidence="5">Peripheral subunit-binding (PSBD) domain-containing protein</fullName>
    </submittedName>
</protein>
<dbReference type="Gene3D" id="4.10.320.10">
    <property type="entry name" value="E3-binding domain"/>
    <property type="match status" value="1"/>
</dbReference>
<comment type="similarity">
    <text evidence="1">Belongs to the 2-oxoacid dehydrogenase family.</text>
</comment>
<sequence>MLTLCGVRQFTTVNAVRNPSKIIGPAVRLLLFQYGLEESKVNPTGPKGNILKNDVLQFIKNSNLKPVPQIVEPVSSSGTVGISLKYIDIPLTNMRRAIAKRLLFSKQSIPHAYVTETIVANKLEAVRSQFRNEGIKVSINDFLIKAAAVALQSVPEVNVRYLDGRIQRQQSIDISVAVATPAGLITPIVFNANRLGIAKISEIVRELSIKAKNNQLQPAEFEGGTFTISNLGMYGSVSSFTAIINPPQAAILAVGGVIKEMSLDGTPNSTKTNFYRISVSLCYDSRAINDLDAQRFLDHLKLALDDPEIMITGTEGLHDLSALL</sequence>
<reference evidence="5" key="1">
    <citation type="submission" date="2017-02" db="UniProtKB">
        <authorList>
            <consortium name="WormBaseParasite"/>
        </authorList>
    </citation>
    <scope>IDENTIFICATION</scope>
</reference>
<accession>A0A0N4V536</accession>
<dbReference type="Proteomes" id="UP000274131">
    <property type="component" value="Unassembled WGS sequence"/>
</dbReference>
<proteinExistence type="inferred from homology"/>
<evidence type="ECO:0000313" key="5">
    <source>
        <dbReference type="WBParaSite" id="EVEC_0000531601-mRNA-1"/>
    </source>
</evidence>
<evidence type="ECO:0000313" key="3">
    <source>
        <dbReference type="EMBL" id="VDD90196.1"/>
    </source>
</evidence>
<feature type="domain" description="Peripheral subunit-binding (PSBD)" evidence="2">
    <location>
        <begin position="22"/>
        <end position="59"/>
    </location>
</feature>
<dbReference type="OrthoDB" id="537444at2759"/>
<organism evidence="5">
    <name type="scientific">Enterobius vermicularis</name>
    <name type="common">Human pinworm</name>
    <dbReference type="NCBI Taxonomy" id="51028"/>
    <lineage>
        <taxon>Eukaryota</taxon>
        <taxon>Metazoa</taxon>
        <taxon>Ecdysozoa</taxon>
        <taxon>Nematoda</taxon>
        <taxon>Chromadorea</taxon>
        <taxon>Rhabditida</taxon>
        <taxon>Spirurina</taxon>
        <taxon>Oxyuridomorpha</taxon>
        <taxon>Oxyuroidea</taxon>
        <taxon>Oxyuridae</taxon>
        <taxon>Enterobius</taxon>
    </lineage>
</organism>
<dbReference type="InterPro" id="IPR001078">
    <property type="entry name" value="2-oxoacid_DH_actylTfrase"/>
</dbReference>
<dbReference type="PANTHER" id="PTHR23151:SF90">
    <property type="entry name" value="DIHYDROLIPOYLLYSINE-RESIDUE ACETYLTRANSFERASE COMPONENT OF PYRUVATE DEHYDROGENASE COMPLEX, MITOCHONDRIAL-RELATED"/>
    <property type="match status" value="1"/>
</dbReference>
<dbReference type="InterPro" id="IPR036625">
    <property type="entry name" value="E3-bd_dom_sf"/>
</dbReference>
<dbReference type="Gene3D" id="3.30.559.10">
    <property type="entry name" value="Chloramphenicol acetyltransferase-like domain"/>
    <property type="match status" value="1"/>
</dbReference>